<protein>
    <submittedName>
        <fullName evidence="2">LmbE family N-acetylglucosaminyl deacetylase</fullName>
    </submittedName>
</protein>
<organism evidence="2 3">
    <name type="scientific">Ornithinimicrobium humiphilum</name>
    <dbReference type="NCBI Taxonomy" id="125288"/>
    <lineage>
        <taxon>Bacteria</taxon>
        <taxon>Bacillati</taxon>
        <taxon>Actinomycetota</taxon>
        <taxon>Actinomycetes</taxon>
        <taxon>Micrococcales</taxon>
        <taxon>Ornithinimicrobiaceae</taxon>
        <taxon>Ornithinimicrobium</taxon>
    </lineage>
</organism>
<dbReference type="AlphaFoldDB" id="A0A543KM75"/>
<dbReference type="InterPro" id="IPR024078">
    <property type="entry name" value="LmbE-like_dom_sf"/>
</dbReference>
<dbReference type="SUPFAM" id="SSF102588">
    <property type="entry name" value="LmbE-like"/>
    <property type="match status" value="1"/>
</dbReference>
<dbReference type="Proteomes" id="UP000315133">
    <property type="component" value="Unassembled WGS sequence"/>
</dbReference>
<evidence type="ECO:0000313" key="2">
    <source>
        <dbReference type="EMBL" id="TQM96183.1"/>
    </source>
</evidence>
<evidence type="ECO:0000313" key="3">
    <source>
        <dbReference type="Proteomes" id="UP000315133"/>
    </source>
</evidence>
<dbReference type="PANTHER" id="PTHR12993">
    <property type="entry name" value="N-ACETYLGLUCOSAMINYL-PHOSPHATIDYLINOSITOL DE-N-ACETYLASE-RELATED"/>
    <property type="match status" value="1"/>
</dbReference>
<reference evidence="2 3" key="1">
    <citation type="submission" date="2019-06" db="EMBL/GenBank/DDBJ databases">
        <title>Sequencing the genomes of 1000 actinobacteria strains.</title>
        <authorList>
            <person name="Klenk H.-P."/>
        </authorList>
    </citation>
    <scope>NUCLEOTIDE SEQUENCE [LARGE SCALE GENOMIC DNA]</scope>
    <source>
        <strain evidence="2 3">DSM 12362</strain>
    </source>
</reference>
<evidence type="ECO:0000256" key="1">
    <source>
        <dbReference type="ARBA" id="ARBA00022833"/>
    </source>
</evidence>
<accession>A0A543KM75</accession>
<dbReference type="GO" id="GO:0016811">
    <property type="term" value="F:hydrolase activity, acting on carbon-nitrogen (but not peptide) bonds, in linear amides"/>
    <property type="evidence" value="ECO:0007669"/>
    <property type="project" value="TreeGrafter"/>
</dbReference>
<sequence length="244" mass="26845">MTLSPFPSDWQRALCIAAHPDDLEYGTAGAVARWTSEGKEVTYLLVTRGEAGIDTMEPEQAARVREQEERDGAREVGVTEVDFLDGFPDGVVQSSLALRRALAREIRRRRPEVVVTTTYAMRFDGGHLNQADHRVVGLEVVDAVAAAGNRWIFPELVGEGFEPWGGVRLICWVGAGATHELELTEEHFEAAVRSLEAHQEYNAALPADFPSPRQVVTFSLGDAESAGDDGRPTRFRWTAEVAGR</sequence>
<dbReference type="EMBL" id="VFPU01000001">
    <property type="protein sequence ID" value="TQM96183.1"/>
    <property type="molecule type" value="Genomic_DNA"/>
</dbReference>
<keyword evidence="3" id="KW-1185">Reference proteome</keyword>
<proteinExistence type="predicted"/>
<dbReference type="Gene3D" id="3.40.50.10320">
    <property type="entry name" value="LmbE-like"/>
    <property type="match status" value="1"/>
</dbReference>
<dbReference type="InterPro" id="IPR003737">
    <property type="entry name" value="GlcNAc_PI_deacetylase-related"/>
</dbReference>
<comment type="caution">
    <text evidence="2">The sequence shown here is derived from an EMBL/GenBank/DDBJ whole genome shotgun (WGS) entry which is preliminary data.</text>
</comment>
<dbReference type="GO" id="GO:0016137">
    <property type="term" value="P:glycoside metabolic process"/>
    <property type="evidence" value="ECO:0007669"/>
    <property type="project" value="UniProtKB-ARBA"/>
</dbReference>
<name>A0A543KM75_9MICO</name>
<dbReference type="RefSeq" id="WP_141817839.1">
    <property type="nucleotide sequence ID" value="NZ_VFPU01000001.1"/>
</dbReference>
<dbReference type="OrthoDB" id="3514174at2"/>
<keyword evidence="1" id="KW-0862">Zinc</keyword>
<dbReference type="PANTHER" id="PTHR12993:SF28">
    <property type="entry name" value="LMBE FAMILY PROTEIN"/>
    <property type="match status" value="1"/>
</dbReference>
<dbReference type="Pfam" id="PF02585">
    <property type="entry name" value="PIG-L"/>
    <property type="match status" value="1"/>
</dbReference>
<gene>
    <name evidence="2" type="ORF">FB476_1047</name>
</gene>